<protein>
    <submittedName>
        <fullName evidence="1">Uncharacterized protein</fullName>
    </submittedName>
</protein>
<name>A0ABX0UQG3_9BACT</name>
<reference evidence="1 2" key="1">
    <citation type="submission" date="2020-03" db="EMBL/GenBank/DDBJ databases">
        <title>Genomic Encyclopedia of Type Strains, Phase IV (KMG-IV): sequencing the most valuable type-strain genomes for metagenomic binning, comparative biology and taxonomic classification.</title>
        <authorList>
            <person name="Goeker M."/>
        </authorList>
    </citation>
    <scope>NUCLEOTIDE SEQUENCE [LARGE SCALE GENOMIC DNA]</scope>
    <source>
        <strain evidence="1 2">DSM 102865</strain>
    </source>
</reference>
<proteinExistence type="predicted"/>
<evidence type="ECO:0000313" key="1">
    <source>
        <dbReference type="EMBL" id="NIJ55226.1"/>
    </source>
</evidence>
<dbReference type="EMBL" id="JAASQJ010000004">
    <property type="protein sequence ID" value="NIJ55226.1"/>
    <property type="molecule type" value="Genomic_DNA"/>
</dbReference>
<sequence length="49" mass="5602">MFPTWNFGRISIERCLCSGTEAIEDRTINQLNVYTCFAFAAAPVNFNRL</sequence>
<organism evidence="1 2">
    <name type="scientific">Dyadobacter arcticus</name>
    <dbReference type="NCBI Taxonomy" id="1078754"/>
    <lineage>
        <taxon>Bacteria</taxon>
        <taxon>Pseudomonadati</taxon>
        <taxon>Bacteroidota</taxon>
        <taxon>Cytophagia</taxon>
        <taxon>Cytophagales</taxon>
        <taxon>Spirosomataceae</taxon>
        <taxon>Dyadobacter</taxon>
    </lineage>
</organism>
<keyword evidence="2" id="KW-1185">Reference proteome</keyword>
<gene>
    <name evidence="1" type="ORF">FHS68_004413</name>
</gene>
<accession>A0ABX0UQG3</accession>
<evidence type="ECO:0000313" key="2">
    <source>
        <dbReference type="Proteomes" id="UP001179181"/>
    </source>
</evidence>
<dbReference type="Proteomes" id="UP001179181">
    <property type="component" value="Unassembled WGS sequence"/>
</dbReference>
<comment type="caution">
    <text evidence="1">The sequence shown here is derived from an EMBL/GenBank/DDBJ whole genome shotgun (WGS) entry which is preliminary data.</text>
</comment>